<feature type="transmembrane region" description="Helical" evidence="8">
    <location>
        <begin position="46"/>
        <end position="67"/>
    </location>
</feature>
<reference evidence="10" key="1">
    <citation type="journal article" date="2019" name="Int. J. Syst. Evol. Microbiol.">
        <title>The Global Catalogue of Microorganisms (GCM) 10K type strain sequencing project: providing services to taxonomists for standard genome sequencing and annotation.</title>
        <authorList>
            <consortium name="The Broad Institute Genomics Platform"/>
            <consortium name="The Broad Institute Genome Sequencing Center for Infectious Disease"/>
            <person name="Wu L."/>
            <person name="Ma J."/>
        </authorList>
    </citation>
    <scope>NUCLEOTIDE SEQUENCE [LARGE SCALE GENOMIC DNA]</scope>
    <source>
        <strain evidence="10">CGMCC 1.12237</strain>
    </source>
</reference>
<dbReference type="Proteomes" id="UP001596147">
    <property type="component" value="Unassembled WGS sequence"/>
</dbReference>
<accession>A0ABW0LKM1</accession>
<comment type="caution">
    <text evidence="9">The sequence shown here is derived from an EMBL/GenBank/DDBJ whole genome shotgun (WGS) entry which is preliminary data.</text>
</comment>
<evidence type="ECO:0000256" key="6">
    <source>
        <dbReference type="ARBA" id="ARBA00022989"/>
    </source>
</evidence>
<evidence type="ECO:0000313" key="10">
    <source>
        <dbReference type="Proteomes" id="UP001596147"/>
    </source>
</evidence>
<protein>
    <submittedName>
        <fullName evidence="9">GerAB/ArcD/ProY family transporter</fullName>
    </submittedName>
</protein>
<evidence type="ECO:0000256" key="3">
    <source>
        <dbReference type="ARBA" id="ARBA00022448"/>
    </source>
</evidence>
<evidence type="ECO:0000256" key="5">
    <source>
        <dbReference type="ARBA" id="ARBA00022692"/>
    </source>
</evidence>
<dbReference type="Pfam" id="PF03845">
    <property type="entry name" value="Spore_permease"/>
    <property type="match status" value="1"/>
</dbReference>
<evidence type="ECO:0000256" key="7">
    <source>
        <dbReference type="ARBA" id="ARBA00023136"/>
    </source>
</evidence>
<sequence>MQINMEVKPNLRFRAFYLIFIIYSAQTGVGVMGLPRYIFKEAHRDSWISILIAYVFMIILLYVMFLILKQYESADIFGIQVDVFGRFFGTILGSFYIVYSIAGVASVLLTYIEVLKVFLHPVLPAFVAAFFFLILIGYTVLGGIRIVVGVTFIFILLMQWVYIFMYDPISKMDLYHFLPMFQTSIPDLLRGAKATSFSLSGLELLLIIYPFIENKEKAKLPAFIGLTYTIFVILTTTVMAIGYFSPQDIEEVDWSVLSLFKSLSYSFLERLDYIVVGMWIFIVIPNMCLHLWAATYGIKRLFKVRQKTALYGVMCLIYVLVFFVNTNIKINFLTDTVAKVSIWLVFVYPFILLPLVLLKKKWRKAKGSAPE</sequence>
<feature type="transmembrane region" description="Helical" evidence="8">
    <location>
        <begin position="118"/>
        <end position="141"/>
    </location>
</feature>
<evidence type="ECO:0000313" key="9">
    <source>
        <dbReference type="EMBL" id="MFC5466415.1"/>
    </source>
</evidence>
<evidence type="ECO:0000256" key="2">
    <source>
        <dbReference type="ARBA" id="ARBA00007998"/>
    </source>
</evidence>
<evidence type="ECO:0000256" key="1">
    <source>
        <dbReference type="ARBA" id="ARBA00004141"/>
    </source>
</evidence>
<proteinExistence type="inferred from homology"/>
<evidence type="ECO:0000256" key="8">
    <source>
        <dbReference type="SAM" id="Phobius"/>
    </source>
</evidence>
<keyword evidence="7 8" id="KW-0472">Membrane</keyword>
<dbReference type="RefSeq" id="WP_382354438.1">
    <property type="nucleotide sequence ID" value="NZ_JBHSMC010000027.1"/>
</dbReference>
<keyword evidence="3" id="KW-0813">Transport</keyword>
<name>A0ABW0LKM1_9BACI</name>
<dbReference type="Gene3D" id="1.20.1740.10">
    <property type="entry name" value="Amino acid/polyamine transporter I"/>
    <property type="match status" value="1"/>
</dbReference>
<dbReference type="InterPro" id="IPR004761">
    <property type="entry name" value="Spore_GerAB"/>
</dbReference>
<keyword evidence="5 8" id="KW-0812">Transmembrane</keyword>
<feature type="transmembrane region" description="Helical" evidence="8">
    <location>
        <begin position="224"/>
        <end position="244"/>
    </location>
</feature>
<feature type="transmembrane region" description="Helical" evidence="8">
    <location>
        <begin position="308"/>
        <end position="328"/>
    </location>
</feature>
<feature type="transmembrane region" description="Helical" evidence="8">
    <location>
        <begin position="273"/>
        <end position="296"/>
    </location>
</feature>
<evidence type="ECO:0000256" key="4">
    <source>
        <dbReference type="ARBA" id="ARBA00022544"/>
    </source>
</evidence>
<dbReference type="EMBL" id="JBHSMC010000027">
    <property type="protein sequence ID" value="MFC5466415.1"/>
    <property type="molecule type" value="Genomic_DNA"/>
</dbReference>
<dbReference type="NCBIfam" id="TIGR00912">
    <property type="entry name" value="2A0309"/>
    <property type="match status" value="1"/>
</dbReference>
<feature type="transmembrane region" description="Helical" evidence="8">
    <location>
        <begin position="87"/>
        <end position="112"/>
    </location>
</feature>
<dbReference type="PANTHER" id="PTHR34975:SF2">
    <property type="entry name" value="SPORE GERMINATION PROTEIN A2"/>
    <property type="match status" value="1"/>
</dbReference>
<keyword evidence="4" id="KW-0309">Germination</keyword>
<gene>
    <name evidence="9" type="ORF">ACFPM4_16970</name>
</gene>
<keyword evidence="10" id="KW-1185">Reference proteome</keyword>
<dbReference type="PANTHER" id="PTHR34975">
    <property type="entry name" value="SPORE GERMINATION PROTEIN A2"/>
    <property type="match status" value="1"/>
</dbReference>
<comment type="subcellular location">
    <subcellularLocation>
        <location evidence="1">Membrane</location>
        <topology evidence="1">Multi-pass membrane protein</topology>
    </subcellularLocation>
</comment>
<organism evidence="9 10">
    <name type="scientific">Lederbergia graminis</name>
    <dbReference type="NCBI Taxonomy" id="735518"/>
    <lineage>
        <taxon>Bacteria</taxon>
        <taxon>Bacillati</taxon>
        <taxon>Bacillota</taxon>
        <taxon>Bacilli</taxon>
        <taxon>Bacillales</taxon>
        <taxon>Bacillaceae</taxon>
        <taxon>Lederbergia</taxon>
    </lineage>
</organism>
<comment type="similarity">
    <text evidence="2">Belongs to the amino acid-polyamine-organocation (APC) superfamily. Spore germination protein (SGP) (TC 2.A.3.9) family.</text>
</comment>
<keyword evidence="6 8" id="KW-1133">Transmembrane helix</keyword>
<feature type="transmembrane region" description="Helical" evidence="8">
    <location>
        <begin position="15"/>
        <end position="34"/>
    </location>
</feature>
<feature type="transmembrane region" description="Helical" evidence="8">
    <location>
        <begin position="340"/>
        <end position="358"/>
    </location>
</feature>
<feature type="transmembrane region" description="Helical" evidence="8">
    <location>
        <begin position="146"/>
        <end position="165"/>
    </location>
</feature>